<protein>
    <recommendedName>
        <fullName evidence="3">Nucleotide-binding protein NM06_00410</fullName>
    </recommendedName>
</protein>
<dbReference type="PANTHER" id="PTHR30476">
    <property type="entry name" value="UPF0234 PROTEIN YAJQ"/>
    <property type="match status" value="1"/>
</dbReference>
<dbReference type="STRING" id="379097.SE23_20680"/>
<dbReference type="Proteomes" id="UP000030451">
    <property type="component" value="Unassembled WGS sequence"/>
</dbReference>
<dbReference type="NCBIfam" id="NF003819">
    <property type="entry name" value="PRK05412.1"/>
    <property type="match status" value="1"/>
</dbReference>
<evidence type="ECO:0000313" key="5">
    <source>
        <dbReference type="Proteomes" id="UP000030451"/>
    </source>
</evidence>
<dbReference type="FunFam" id="3.30.70.860:FF:000001">
    <property type="entry name" value="UPF0234 protein YajQ"/>
    <property type="match status" value="1"/>
</dbReference>
<evidence type="ECO:0000313" key="4">
    <source>
        <dbReference type="EMBL" id="KGY10558.1"/>
    </source>
</evidence>
<comment type="similarity">
    <text evidence="2 3">Belongs to the YajQ family.</text>
</comment>
<dbReference type="InterPro" id="IPR007551">
    <property type="entry name" value="YajQ/Smlt4090-like"/>
</dbReference>
<evidence type="ECO:0000256" key="2">
    <source>
        <dbReference type="ARBA" id="ARBA00093450"/>
    </source>
</evidence>
<comment type="function">
    <text evidence="3">Nucleotide-binding protein.</text>
</comment>
<dbReference type="EMBL" id="JRWP01000002">
    <property type="protein sequence ID" value="KGY10558.1"/>
    <property type="molecule type" value="Genomic_DNA"/>
</dbReference>
<dbReference type="SUPFAM" id="SSF89963">
    <property type="entry name" value="YajQ-like"/>
    <property type="match status" value="2"/>
</dbReference>
<comment type="caution">
    <text evidence="4">The sequence shown here is derived from an EMBL/GenBank/DDBJ whole genome shotgun (WGS) entry which is preliminary data.</text>
</comment>
<dbReference type="OrthoDB" id="9801447at2"/>
<dbReference type="Gene3D" id="3.30.70.990">
    <property type="entry name" value="YajQ-like, domain 2"/>
    <property type="match status" value="1"/>
</dbReference>
<name>A0A0A5JRI7_PHOS4</name>
<evidence type="ECO:0000256" key="1">
    <source>
        <dbReference type="ARBA" id="ARBA00022741"/>
    </source>
</evidence>
<dbReference type="PANTHER" id="PTHR30476:SF0">
    <property type="entry name" value="UPF0234 PROTEIN YAJQ"/>
    <property type="match status" value="1"/>
</dbReference>
<evidence type="ECO:0000256" key="3">
    <source>
        <dbReference type="HAMAP-Rule" id="MF_00632"/>
    </source>
</evidence>
<dbReference type="InterPro" id="IPR036183">
    <property type="entry name" value="YajQ-like_sf"/>
</dbReference>
<dbReference type="GO" id="GO:0000166">
    <property type="term" value="F:nucleotide binding"/>
    <property type="evidence" value="ECO:0007669"/>
    <property type="project" value="UniProtKB-UniRule"/>
</dbReference>
<dbReference type="AlphaFoldDB" id="A0A0A5JRI7"/>
<dbReference type="HAMAP" id="MF_00632">
    <property type="entry name" value="UPF0234"/>
    <property type="match status" value="1"/>
</dbReference>
<keyword evidence="1 3" id="KW-0547">Nucleotide-binding</keyword>
<dbReference type="InterPro" id="IPR035571">
    <property type="entry name" value="UPF0234-like_C"/>
</dbReference>
<dbReference type="InterPro" id="IPR035570">
    <property type="entry name" value="UPF0234_N"/>
</dbReference>
<dbReference type="Pfam" id="PF04461">
    <property type="entry name" value="YajQ"/>
    <property type="match status" value="1"/>
</dbReference>
<dbReference type="CDD" id="cd11740">
    <property type="entry name" value="YajQ_like"/>
    <property type="match status" value="1"/>
</dbReference>
<dbReference type="RefSeq" id="WP_005475578.1">
    <property type="nucleotide sequence ID" value="NZ_JRWP01000002.1"/>
</dbReference>
<sequence>MPSFDIVSEIDTVELRNAVDNASRELSTRFDFRGVSASFELQKDESVRMNAEGDFQLKQMRDILRGNLAKRGVDANAMDAKPEEATGKNWHQIIVFKQGIETVMAKKIVKLIKDKKMKVQASIQGEKVRVTGKKRDDLQAVIAVIREAELGQPFQYENFRD</sequence>
<reference evidence="4 5" key="1">
    <citation type="submission" date="2014-10" db="EMBL/GenBank/DDBJ databases">
        <title>Genome sequencing of Vibrio sinaloensis T08.</title>
        <authorList>
            <person name="Chan K.-G."/>
            <person name="Mohamad N.I."/>
        </authorList>
    </citation>
    <scope>NUCLEOTIDE SEQUENCE [LARGE SCALE GENOMIC DNA]</scope>
    <source>
        <strain evidence="4 5">T08</strain>
    </source>
</reference>
<accession>A0A0A5JRI7</accession>
<dbReference type="GO" id="GO:0005829">
    <property type="term" value="C:cytosol"/>
    <property type="evidence" value="ECO:0007669"/>
    <property type="project" value="TreeGrafter"/>
</dbReference>
<proteinExistence type="inferred from homology"/>
<gene>
    <name evidence="4" type="ORF">NM06_00410</name>
</gene>
<dbReference type="Gene3D" id="3.30.70.860">
    <property type="match status" value="1"/>
</dbReference>
<organism evidence="4 5">
    <name type="scientific">Photobacterium sp. (strain ATCC 43367)</name>
    <dbReference type="NCBI Taxonomy" id="379097"/>
    <lineage>
        <taxon>Bacteria</taxon>
        <taxon>Pseudomonadati</taxon>
        <taxon>Pseudomonadota</taxon>
        <taxon>Gammaproteobacteria</taxon>
        <taxon>Vibrionales</taxon>
        <taxon>Vibrionaceae</taxon>
        <taxon>Vibrio</taxon>
        <taxon>Vibrio oreintalis group</taxon>
    </lineage>
</organism>